<dbReference type="AlphaFoldDB" id="A0ABD3NS76"/>
<gene>
    <name evidence="1" type="ORF">ACHAWO_001757</name>
</gene>
<keyword evidence="2" id="KW-1185">Reference proteome</keyword>
<comment type="caution">
    <text evidence="1">The sequence shown here is derived from an EMBL/GenBank/DDBJ whole genome shotgun (WGS) entry which is preliminary data.</text>
</comment>
<dbReference type="EMBL" id="JALLPJ020001006">
    <property type="protein sequence ID" value="KAL3778091.1"/>
    <property type="molecule type" value="Genomic_DNA"/>
</dbReference>
<evidence type="ECO:0000313" key="2">
    <source>
        <dbReference type="Proteomes" id="UP001530400"/>
    </source>
</evidence>
<evidence type="ECO:0000313" key="1">
    <source>
        <dbReference type="EMBL" id="KAL3778091.1"/>
    </source>
</evidence>
<reference evidence="1 2" key="1">
    <citation type="submission" date="2024-10" db="EMBL/GenBank/DDBJ databases">
        <title>Updated reference genomes for cyclostephanoid diatoms.</title>
        <authorList>
            <person name="Roberts W.R."/>
            <person name="Alverson A.J."/>
        </authorList>
    </citation>
    <scope>NUCLEOTIDE SEQUENCE [LARGE SCALE GENOMIC DNA]</scope>
    <source>
        <strain evidence="1 2">AJA010-31</strain>
    </source>
</reference>
<proteinExistence type="predicted"/>
<organism evidence="1 2">
    <name type="scientific">Cyclotella atomus</name>
    <dbReference type="NCBI Taxonomy" id="382360"/>
    <lineage>
        <taxon>Eukaryota</taxon>
        <taxon>Sar</taxon>
        <taxon>Stramenopiles</taxon>
        <taxon>Ochrophyta</taxon>
        <taxon>Bacillariophyta</taxon>
        <taxon>Coscinodiscophyceae</taxon>
        <taxon>Thalassiosirophycidae</taxon>
        <taxon>Stephanodiscales</taxon>
        <taxon>Stephanodiscaceae</taxon>
        <taxon>Cyclotella</taxon>
    </lineage>
</organism>
<name>A0ABD3NS76_9STRA</name>
<accession>A0ABD3NS76</accession>
<sequence>MSKSKCEVVFSYQPQINLQQKGQVQMLRERQIIPRTVPVPRLERELMRQKYKAQLLLLLKQLVSIQTIHRRAQEPRLWMELCLRLTKWQHD</sequence>
<protein>
    <submittedName>
        <fullName evidence="1">Uncharacterized protein</fullName>
    </submittedName>
</protein>
<dbReference type="Proteomes" id="UP001530400">
    <property type="component" value="Unassembled WGS sequence"/>
</dbReference>